<keyword evidence="9" id="KW-1185">Reference proteome</keyword>
<dbReference type="GO" id="GO:0000287">
    <property type="term" value="F:magnesium ion binding"/>
    <property type="evidence" value="ECO:0007669"/>
    <property type="project" value="InterPro"/>
</dbReference>
<dbReference type="InterPro" id="IPR050148">
    <property type="entry name" value="Terpene_synthase-like"/>
</dbReference>
<dbReference type="EMBL" id="JAGYWB010000010">
    <property type="protein sequence ID" value="KAI0507615.1"/>
    <property type="molecule type" value="Genomic_DNA"/>
</dbReference>
<dbReference type="Gene3D" id="1.50.10.130">
    <property type="entry name" value="Terpene synthase, N-terminal domain"/>
    <property type="match status" value="1"/>
</dbReference>
<evidence type="ECO:0000256" key="1">
    <source>
        <dbReference type="ARBA" id="ARBA00001946"/>
    </source>
</evidence>
<dbReference type="Pfam" id="PF14291">
    <property type="entry name" value="DUF4371"/>
    <property type="match status" value="1"/>
</dbReference>
<evidence type="ECO:0000313" key="9">
    <source>
        <dbReference type="Proteomes" id="UP000829196"/>
    </source>
</evidence>
<comment type="cofactor">
    <cofactor evidence="1">
        <name>Mg(2+)</name>
        <dbReference type="ChEBI" id="CHEBI:18420"/>
    </cofactor>
</comment>
<evidence type="ECO:0000259" key="5">
    <source>
        <dbReference type="Pfam" id="PF03936"/>
    </source>
</evidence>
<dbReference type="InterPro" id="IPR034741">
    <property type="entry name" value="Terpene_cyclase-like_1_C"/>
</dbReference>
<dbReference type="AlphaFoldDB" id="A0A8T3B858"/>
<dbReference type="CDD" id="cd00684">
    <property type="entry name" value="Terpene_cyclase_plant_C1"/>
    <property type="match status" value="1"/>
</dbReference>
<dbReference type="EMBL" id="JAGYWB010000010">
    <property type="protein sequence ID" value="KAI0507613.1"/>
    <property type="molecule type" value="Genomic_DNA"/>
</dbReference>
<organism evidence="7 9">
    <name type="scientific">Dendrobium nobile</name>
    <name type="common">Orchid</name>
    <dbReference type="NCBI Taxonomy" id="94219"/>
    <lineage>
        <taxon>Eukaryota</taxon>
        <taxon>Viridiplantae</taxon>
        <taxon>Streptophyta</taxon>
        <taxon>Embryophyta</taxon>
        <taxon>Tracheophyta</taxon>
        <taxon>Spermatophyta</taxon>
        <taxon>Magnoliopsida</taxon>
        <taxon>Liliopsida</taxon>
        <taxon>Asparagales</taxon>
        <taxon>Orchidaceae</taxon>
        <taxon>Epidendroideae</taxon>
        <taxon>Malaxideae</taxon>
        <taxon>Dendrobiinae</taxon>
        <taxon>Dendrobium</taxon>
    </lineage>
</organism>
<proteinExistence type="predicted"/>
<dbReference type="InterPro" id="IPR036965">
    <property type="entry name" value="Terpene_synth_N_sf"/>
</dbReference>
<evidence type="ECO:0000259" key="4">
    <source>
        <dbReference type="Pfam" id="PF01397"/>
    </source>
</evidence>
<keyword evidence="3" id="KW-0460">Magnesium</keyword>
<dbReference type="OrthoDB" id="1936865at2759"/>
<dbReference type="InterPro" id="IPR008930">
    <property type="entry name" value="Terpenoid_cyclase/PrenylTrfase"/>
</dbReference>
<dbReference type="SUPFAM" id="SSF48239">
    <property type="entry name" value="Terpenoid cyclases/Protein prenyltransferases"/>
    <property type="match status" value="1"/>
</dbReference>
<accession>A0A8T3B858</accession>
<dbReference type="InterPro" id="IPR005630">
    <property type="entry name" value="Terpene_synthase_metal-bd"/>
</dbReference>
<dbReference type="Gene3D" id="1.10.600.10">
    <property type="entry name" value="Farnesyl Diphosphate Synthase"/>
    <property type="match status" value="1"/>
</dbReference>
<evidence type="ECO:0000256" key="3">
    <source>
        <dbReference type="ARBA" id="ARBA00022842"/>
    </source>
</evidence>
<dbReference type="SFLD" id="SFLDG01019">
    <property type="entry name" value="Terpene_Cyclase_Like_1_C_Termi"/>
    <property type="match status" value="1"/>
</dbReference>
<keyword evidence="2" id="KW-0479">Metal-binding</keyword>
<evidence type="ECO:0000256" key="2">
    <source>
        <dbReference type="ARBA" id="ARBA00022723"/>
    </source>
</evidence>
<dbReference type="FunFam" id="1.10.600.10:FF:000007">
    <property type="entry name" value="Isoprene synthase, chloroplastic"/>
    <property type="match status" value="1"/>
</dbReference>
<dbReference type="GO" id="GO:0010333">
    <property type="term" value="F:terpene synthase activity"/>
    <property type="evidence" value="ECO:0007669"/>
    <property type="project" value="InterPro"/>
</dbReference>
<sequence>MSTYAQEEKYIHQRDKLKEEVRCLIGQQHGLVKQLELVDALRQLGIDYHFDSEITNLLSYISSSTKNINNLIKNNNLYGSALLFRLLREHGINNAAILRVDTLMSCFKKVRESFTPNHQYDIKELLSLYEASYLAMEGEEELDEAGKFAMEHLRRLDRSLLSPQLIEEIDHALELPLHWRMSRMHSRWFIDAYGKQENVNPILLDLAKLDFNIVQSIYMTELKEISNWWRNLGVLCDELDFIRDRLVENHLWALGFTFQPKFWRSRKAITKINSLVTTIDDVYDVYGTLDELEIFTNVVEDWKMDAAQQLPNCMKICLMALFNTMNDIAYSFLKEKGLDILPCLKRVWVDLCKAYLIEARWYHNRYTPTLDEYLENAWVTISGICELSASYCLSDDLNVEALDSINFYPPIVQHSCMIFRLYNDLGTDMAEIKRGDVLKSIQCYMNEKNVSDSAARDYIRCLIRNYWKKLNGEYITFSTSIESFRKALVDVPRTAQSFYHYGDGYGEPDDLKLENKLAVTVLTQKKEITEAAAIEVSNIIINELKNNVFAVLLDESRDISVKEQVVVALRYVDTRGCIIERFIGIVHVDDTTAPTLKLAIEALFAKYGLSLTQIRGKGYDGASNMRDGKRGKHEVG</sequence>
<dbReference type="SMR" id="A0A8T3B858"/>
<name>A0A8T3B858_DENNO</name>
<dbReference type="InterPro" id="IPR025398">
    <property type="entry name" value="DUF4371"/>
</dbReference>
<evidence type="ECO:0000313" key="8">
    <source>
        <dbReference type="EMBL" id="KAI0507615.1"/>
    </source>
</evidence>
<dbReference type="SUPFAM" id="SSF48576">
    <property type="entry name" value="Terpenoid synthases"/>
    <property type="match status" value="1"/>
</dbReference>
<dbReference type="InterPro" id="IPR008949">
    <property type="entry name" value="Isoprenoid_synthase_dom_sf"/>
</dbReference>
<dbReference type="Pfam" id="PF03936">
    <property type="entry name" value="Terpene_synth_C"/>
    <property type="match status" value="1"/>
</dbReference>
<gene>
    <name evidence="7" type="ORF">KFK09_013739</name>
    <name evidence="8" type="ORF">KFK09_013741</name>
</gene>
<feature type="domain" description="Terpene synthase metal-binding" evidence="5">
    <location>
        <begin position="236"/>
        <end position="469"/>
    </location>
</feature>
<dbReference type="Proteomes" id="UP000829196">
    <property type="component" value="Unassembled WGS sequence"/>
</dbReference>
<dbReference type="InterPro" id="IPR001906">
    <property type="entry name" value="Terpene_synth_N"/>
</dbReference>
<comment type="caution">
    <text evidence="7">The sequence shown here is derived from an EMBL/GenBank/DDBJ whole genome shotgun (WGS) entry which is preliminary data.</text>
</comment>
<evidence type="ECO:0000313" key="7">
    <source>
        <dbReference type="EMBL" id="KAI0507613.1"/>
    </source>
</evidence>
<dbReference type="PANTHER" id="PTHR31225:SF252">
    <property type="entry name" value="TERPENE SYNTHASE 12-RELATED"/>
    <property type="match status" value="1"/>
</dbReference>
<reference evidence="7" key="1">
    <citation type="journal article" date="2022" name="Front. Genet.">
        <title>Chromosome-Scale Assembly of the Dendrobium nobile Genome Provides Insights Into the Molecular Mechanism of the Biosynthesis of the Medicinal Active Ingredient of Dendrobium.</title>
        <authorList>
            <person name="Xu Q."/>
            <person name="Niu S.-C."/>
            <person name="Li K.-L."/>
            <person name="Zheng P.-J."/>
            <person name="Zhang X.-J."/>
            <person name="Jia Y."/>
            <person name="Liu Y."/>
            <person name="Niu Y.-X."/>
            <person name="Yu L.-H."/>
            <person name="Chen D.-F."/>
            <person name="Zhang G.-Q."/>
        </authorList>
    </citation>
    <scope>NUCLEOTIDE SEQUENCE</scope>
    <source>
        <tissue evidence="7">Leaf</tissue>
    </source>
</reference>
<feature type="domain" description="DUF4371" evidence="6">
    <location>
        <begin position="522"/>
        <end position="627"/>
    </location>
</feature>
<feature type="domain" description="Terpene synthase N-terminal" evidence="4">
    <location>
        <begin position="5"/>
        <end position="173"/>
    </location>
</feature>
<evidence type="ECO:0000259" key="6">
    <source>
        <dbReference type="Pfam" id="PF14291"/>
    </source>
</evidence>
<protein>
    <submittedName>
        <fullName evidence="7">Uncharacterized protein</fullName>
    </submittedName>
</protein>
<dbReference type="SFLD" id="SFLDS00005">
    <property type="entry name" value="Isoprenoid_Synthase_Type_I"/>
    <property type="match status" value="1"/>
</dbReference>
<dbReference type="PANTHER" id="PTHR31225">
    <property type="entry name" value="OS04G0344100 PROTEIN-RELATED"/>
    <property type="match status" value="1"/>
</dbReference>
<dbReference type="Pfam" id="PF01397">
    <property type="entry name" value="Terpene_synth"/>
    <property type="match status" value="1"/>
</dbReference>
<dbReference type="InterPro" id="IPR044814">
    <property type="entry name" value="Terpene_cyclase_plant_C1"/>
</dbReference>
<dbReference type="GO" id="GO:0016102">
    <property type="term" value="P:diterpenoid biosynthetic process"/>
    <property type="evidence" value="ECO:0007669"/>
    <property type="project" value="InterPro"/>
</dbReference>